<organism evidence="2 3">
    <name type="scientific">Haloferula helveola</name>
    <dbReference type="NCBI Taxonomy" id="490095"/>
    <lineage>
        <taxon>Bacteria</taxon>
        <taxon>Pseudomonadati</taxon>
        <taxon>Verrucomicrobiota</taxon>
        <taxon>Verrucomicrobiia</taxon>
        <taxon>Verrucomicrobiales</taxon>
        <taxon>Verrucomicrobiaceae</taxon>
        <taxon>Haloferula</taxon>
    </lineage>
</organism>
<keyword evidence="3" id="KW-1185">Reference proteome</keyword>
<dbReference type="Gene3D" id="2.30.30.700">
    <property type="entry name" value="SLA1 homology domain 1"/>
    <property type="match status" value="1"/>
</dbReference>
<evidence type="ECO:0000256" key="1">
    <source>
        <dbReference type="SAM" id="MobiDB-lite"/>
    </source>
</evidence>
<gene>
    <name evidence="2" type="ORF">HAHE_01580</name>
</gene>
<evidence type="ECO:0000313" key="3">
    <source>
        <dbReference type="Proteomes" id="UP001374893"/>
    </source>
</evidence>
<evidence type="ECO:0000313" key="2">
    <source>
        <dbReference type="EMBL" id="BCX46250.1"/>
    </source>
</evidence>
<dbReference type="RefSeq" id="WP_338687687.1">
    <property type="nucleotide sequence ID" value="NZ_AP024702.1"/>
</dbReference>
<accession>A0ABN6H3S3</accession>
<name>A0ABN6H3S3_9BACT</name>
<dbReference type="EMBL" id="AP024702">
    <property type="protein sequence ID" value="BCX46250.1"/>
    <property type="molecule type" value="Genomic_DNA"/>
</dbReference>
<feature type="compositionally biased region" description="Pro residues" evidence="1">
    <location>
        <begin position="283"/>
        <end position="294"/>
    </location>
</feature>
<protein>
    <recommendedName>
        <fullName evidence="4">Polysaccharide lyase</fullName>
    </recommendedName>
</protein>
<dbReference type="Proteomes" id="UP001374893">
    <property type="component" value="Chromosome"/>
</dbReference>
<sequence length="358" mass="39933">MSRHYTFFFAVGLAVVGLIGSAEAVDVAALYSQRGTDPTFGEIMKRNGLPRGSNSSGGYKGSTIRVSGDLVTSGPNERRKIPSAIKLHTLANSAIRRSDFEKWTRWYQEDGNTQVFRLFEGEENVRNTRKLAARVESFSELSWKKGAWHEWVGTYTIIKPHGAAIFQAKNNENDWSVQINMGDNGDIRLNHRRGTDKVMARNMVGKPFHIRVRDNGHDYEVYLNGVKQGEGSYARPSGVTSFRWGMYVGGNEMRHDAMIFVTGAGIDPKDYKPELAVEKQAPSKPPEPADPDPSPDGLQIPERAWTNADGQKIRAAGVYQAGSKVIHLQVDGEWIDYPLDKLSEDDRQALMQALDFEG</sequence>
<evidence type="ECO:0008006" key="4">
    <source>
        <dbReference type="Google" id="ProtNLM"/>
    </source>
</evidence>
<proteinExistence type="predicted"/>
<reference evidence="2 3" key="1">
    <citation type="submission" date="2021-06" db="EMBL/GenBank/DDBJ databases">
        <title>Complete genome of Haloferula helveola possessing various polysaccharide degrading enzymes.</title>
        <authorList>
            <person name="Takami H."/>
            <person name="Huang C."/>
            <person name="Hamasaki K."/>
        </authorList>
    </citation>
    <scope>NUCLEOTIDE SEQUENCE [LARGE SCALE GENOMIC DNA]</scope>
    <source>
        <strain evidence="2 3">CN-1</strain>
    </source>
</reference>
<feature type="region of interest" description="Disordered" evidence="1">
    <location>
        <begin position="277"/>
        <end position="301"/>
    </location>
</feature>